<keyword evidence="4" id="KW-0804">Transcription</keyword>
<dbReference type="AlphaFoldDB" id="A0A951P7L7"/>
<dbReference type="GO" id="GO:0003700">
    <property type="term" value="F:DNA-binding transcription factor activity"/>
    <property type="evidence" value="ECO:0007669"/>
    <property type="project" value="InterPro"/>
</dbReference>
<evidence type="ECO:0000313" key="7">
    <source>
        <dbReference type="Proteomes" id="UP000707356"/>
    </source>
</evidence>
<dbReference type="InterPro" id="IPR005119">
    <property type="entry name" value="LysR_subst-bd"/>
</dbReference>
<reference evidence="6" key="1">
    <citation type="submission" date="2021-05" db="EMBL/GenBank/DDBJ databases">
        <authorList>
            <person name="Pietrasiak N."/>
            <person name="Ward R."/>
            <person name="Stajich J.E."/>
            <person name="Kurbessoian T."/>
        </authorList>
    </citation>
    <scope>NUCLEOTIDE SEQUENCE</scope>
    <source>
        <strain evidence="6">GSE-TBD4-15B</strain>
    </source>
</reference>
<keyword evidence="3" id="KW-0238">DNA-binding</keyword>
<evidence type="ECO:0000313" key="6">
    <source>
        <dbReference type="EMBL" id="MBW4464497.1"/>
    </source>
</evidence>
<dbReference type="Gene3D" id="3.40.190.290">
    <property type="match status" value="1"/>
</dbReference>
<dbReference type="Pfam" id="PF00126">
    <property type="entry name" value="HTH_1"/>
    <property type="match status" value="1"/>
</dbReference>
<accession>A0A951P7L7</accession>
<dbReference type="FunFam" id="1.10.10.10:FF:000001">
    <property type="entry name" value="LysR family transcriptional regulator"/>
    <property type="match status" value="1"/>
</dbReference>
<dbReference type="InterPro" id="IPR000847">
    <property type="entry name" value="LysR_HTH_N"/>
</dbReference>
<proteinExistence type="inferred from homology"/>
<dbReference type="GO" id="GO:0003677">
    <property type="term" value="F:DNA binding"/>
    <property type="evidence" value="ECO:0007669"/>
    <property type="project" value="UniProtKB-KW"/>
</dbReference>
<evidence type="ECO:0000256" key="3">
    <source>
        <dbReference type="ARBA" id="ARBA00023125"/>
    </source>
</evidence>
<comment type="caution">
    <text evidence="6">The sequence shown here is derived from an EMBL/GenBank/DDBJ whole genome shotgun (WGS) entry which is preliminary data.</text>
</comment>
<dbReference type="CDD" id="cd05466">
    <property type="entry name" value="PBP2_LTTR_substrate"/>
    <property type="match status" value="1"/>
</dbReference>
<dbReference type="InterPro" id="IPR050950">
    <property type="entry name" value="HTH-type_LysR_regulators"/>
</dbReference>
<reference evidence="6" key="2">
    <citation type="journal article" date="2022" name="Microbiol. Resour. Announc.">
        <title>Metagenome Sequencing to Explore Phylogenomics of Terrestrial Cyanobacteria.</title>
        <authorList>
            <person name="Ward R.D."/>
            <person name="Stajich J.E."/>
            <person name="Johansen J.R."/>
            <person name="Huntemann M."/>
            <person name="Clum A."/>
            <person name="Foster B."/>
            <person name="Foster B."/>
            <person name="Roux S."/>
            <person name="Palaniappan K."/>
            <person name="Varghese N."/>
            <person name="Mukherjee S."/>
            <person name="Reddy T.B.K."/>
            <person name="Daum C."/>
            <person name="Copeland A."/>
            <person name="Chen I.A."/>
            <person name="Ivanova N.N."/>
            <person name="Kyrpides N.C."/>
            <person name="Shapiro N."/>
            <person name="Eloe-Fadrosh E.A."/>
            <person name="Pietrasiak N."/>
        </authorList>
    </citation>
    <scope>NUCLEOTIDE SEQUENCE</scope>
    <source>
        <strain evidence="6">GSE-TBD4-15B</strain>
    </source>
</reference>
<comment type="similarity">
    <text evidence="1">Belongs to the LysR transcriptional regulatory family.</text>
</comment>
<dbReference type="PANTHER" id="PTHR30419">
    <property type="entry name" value="HTH-TYPE TRANSCRIPTIONAL REGULATOR YBHD"/>
    <property type="match status" value="1"/>
</dbReference>
<dbReference type="SUPFAM" id="SSF46785">
    <property type="entry name" value="Winged helix' DNA-binding domain"/>
    <property type="match status" value="1"/>
</dbReference>
<evidence type="ECO:0000259" key="5">
    <source>
        <dbReference type="PROSITE" id="PS50931"/>
    </source>
</evidence>
<gene>
    <name evidence="6" type="ORF">KME07_03530</name>
</gene>
<dbReference type="Proteomes" id="UP000707356">
    <property type="component" value="Unassembled WGS sequence"/>
</dbReference>
<dbReference type="InterPro" id="IPR036390">
    <property type="entry name" value="WH_DNA-bd_sf"/>
</dbReference>
<dbReference type="EMBL" id="JAHHHV010000014">
    <property type="protein sequence ID" value="MBW4464497.1"/>
    <property type="molecule type" value="Genomic_DNA"/>
</dbReference>
<dbReference type="SUPFAM" id="SSF53850">
    <property type="entry name" value="Periplasmic binding protein-like II"/>
    <property type="match status" value="1"/>
</dbReference>
<evidence type="ECO:0000256" key="1">
    <source>
        <dbReference type="ARBA" id="ARBA00009437"/>
    </source>
</evidence>
<organism evidence="6 7">
    <name type="scientific">Pegethrix bostrychoides GSE-TBD4-15B</name>
    <dbReference type="NCBI Taxonomy" id="2839662"/>
    <lineage>
        <taxon>Bacteria</taxon>
        <taxon>Bacillati</taxon>
        <taxon>Cyanobacteriota</taxon>
        <taxon>Cyanophyceae</taxon>
        <taxon>Oculatellales</taxon>
        <taxon>Oculatellaceae</taxon>
        <taxon>Pegethrix</taxon>
    </lineage>
</organism>
<evidence type="ECO:0000256" key="2">
    <source>
        <dbReference type="ARBA" id="ARBA00023015"/>
    </source>
</evidence>
<dbReference type="Pfam" id="PF03466">
    <property type="entry name" value="LysR_substrate"/>
    <property type="match status" value="1"/>
</dbReference>
<dbReference type="Gene3D" id="1.10.10.10">
    <property type="entry name" value="Winged helix-like DNA-binding domain superfamily/Winged helix DNA-binding domain"/>
    <property type="match status" value="1"/>
</dbReference>
<dbReference type="PRINTS" id="PR00039">
    <property type="entry name" value="HTHLYSR"/>
</dbReference>
<name>A0A951P7L7_9CYAN</name>
<dbReference type="PROSITE" id="PS50931">
    <property type="entry name" value="HTH_LYSR"/>
    <property type="match status" value="1"/>
</dbReference>
<keyword evidence="2" id="KW-0805">Transcription regulation</keyword>
<dbReference type="InterPro" id="IPR036388">
    <property type="entry name" value="WH-like_DNA-bd_sf"/>
</dbReference>
<protein>
    <submittedName>
        <fullName evidence="6">LysR family transcriptional regulator</fullName>
    </submittedName>
</protein>
<evidence type="ECO:0000256" key="4">
    <source>
        <dbReference type="ARBA" id="ARBA00023163"/>
    </source>
</evidence>
<feature type="domain" description="HTH lysR-type" evidence="5">
    <location>
        <begin position="6"/>
        <end position="63"/>
    </location>
</feature>
<dbReference type="GO" id="GO:0005829">
    <property type="term" value="C:cytosol"/>
    <property type="evidence" value="ECO:0007669"/>
    <property type="project" value="TreeGrafter"/>
</dbReference>
<sequence>MNLEAIKLSQLRALNAIADCGNFSEAALQIGVSQSAVSHAIASLEADLGVVLLSRGRHGATLTPVGERVLVHAQSMLNLLELIGREANLAKGLQGGQVRIASFRSAATHLLPSVIAEFQKRYPSISLTINEYRGDDGVEQALRAGRVDIGLTCQPSTPEFDSWELWQDEYIALFPPQAQIPDPITWADLAQYPFIAPPTHDYCAILIWGHLTRLNQTLKAAYEIMEDSTMVSMVSQGLGATIMARLAAEPFPPEIQVRALPQPLKRPIRVATLASALHPPAVYAFLETLRDLAMPKSAQSTQPVA</sequence>